<sequence length="284" mass="31962">MPTRFDHAVIAVRDLDRAVQKFQYLGFDAVPGGRHSGRGTHNALVRFGLDYFELLSVYDETEARASTVNGLTILDALHGRETALVGYALATTQIEQDAQHFKGEGNELPHPNPMQRTRPDGQTLSWRTVSPAGPPWNRPWPFLIQWDIPDEQRLQIDQPGTHRNGATAWVQIAVATRDLAKTLDVYQNQLGLELLQRENDQDTQHVTLAIGKEKIDLFSPEGKQSFFVEKGEGPFALSFAVKSLEATRQFLERQNIRFHQQTEPGEKLVLNPDQTDGIIITFVA</sequence>
<dbReference type="AlphaFoldDB" id="A0A402B1F6"/>
<dbReference type="EMBL" id="BIFT01000001">
    <property type="protein sequence ID" value="GCE25169.1"/>
    <property type="molecule type" value="Genomic_DNA"/>
</dbReference>
<dbReference type="RefSeq" id="WP_126625779.1">
    <property type="nucleotide sequence ID" value="NZ_BIFT01000001.1"/>
</dbReference>
<organism evidence="2 3">
    <name type="scientific">Dictyobacter alpinus</name>
    <dbReference type="NCBI Taxonomy" id="2014873"/>
    <lineage>
        <taxon>Bacteria</taxon>
        <taxon>Bacillati</taxon>
        <taxon>Chloroflexota</taxon>
        <taxon>Ktedonobacteria</taxon>
        <taxon>Ktedonobacterales</taxon>
        <taxon>Dictyobacteraceae</taxon>
        <taxon>Dictyobacter</taxon>
    </lineage>
</organism>
<dbReference type="PANTHER" id="PTHR40265">
    <property type="entry name" value="BLL2707 PROTEIN"/>
    <property type="match status" value="1"/>
</dbReference>
<dbReference type="PANTHER" id="PTHR40265:SF1">
    <property type="entry name" value="GLYOXALASE-LIKE DOMAIN-CONTAINING PROTEIN"/>
    <property type="match status" value="1"/>
</dbReference>
<accession>A0A402B1F6</accession>
<evidence type="ECO:0000313" key="3">
    <source>
        <dbReference type="Proteomes" id="UP000287171"/>
    </source>
</evidence>
<proteinExistence type="predicted"/>
<dbReference type="InterPro" id="IPR037523">
    <property type="entry name" value="VOC_core"/>
</dbReference>
<dbReference type="OrthoDB" id="9111355at2"/>
<reference evidence="3" key="1">
    <citation type="submission" date="2018-12" db="EMBL/GenBank/DDBJ databases">
        <title>Tengunoibacter tsumagoiensis gen. nov., sp. nov., Dictyobacter kobayashii sp. nov., D. alpinus sp. nov., and D. joshuensis sp. nov. and description of Dictyobacteraceae fam. nov. within the order Ktedonobacterales isolated from Tengu-no-mugimeshi.</title>
        <authorList>
            <person name="Wang C.M."/>
            <person name="Zheng Y."/>
            <person name="Sakai Y."/>
            <person name="Toyoda A."/>
            <person name="Minakuchi Y."/>
            <person name="Abe K."/>
            <person name="Yokota A."/>
            <person name="Yabe S."/>
        </authorList>
    </citation>
    <scope>NUCLEOTIDE SEQUENCE [LARGE SCALE GENOMIC DNA]</scope>
    <source>
        <strain evidence="3">Uno16</strain>
    </source>
</reference>
<dbReference type="Pfam" id="PF13468">
    <property type="entry name" value="Glyoxalase_3"/>
    <property type="match status" value="1"/>
</dbReference>
<dbReference type="Gene3D" id="3.10.180.10">
    <property type="entry name" value="2,3-Dihydroxybiphenyl 1,2-Dioxygenase, domain 1"/>
    <property type="match status" value="2"/>
</dbReference>
<dbReference type="PROSITE" id="PS51819">
    <property type="entry name" value="VOC"/>
    <property type="match status" value="1"/>
</dbReference>
<feature type="domain" description="VOC" evidence="1">
    <location>
        <begin position="168"/>
        <end position="284"/>
    </location>
</feature>
<dbReference type="SUPFAM" id="SSF54593">
    <property type="entry name" value="Glyoxalase/Bleomycin resistance protein/Dihydroxybiphenyl dioxygenase"/>
    <property type="match status" value="2"/>
</dbReference>
<dbReference type="InterPro" id="IPR025870">
    <property type="entry name" value="Glyoxalase-like_dom"/>
</dbReference>
<evidence type="ECO:0000259" key="1">
    <source>
        <dbReference type="PROSITE" id="PS51819"/>
    </source>
</evidence>
<dbReference type="Proteomes" id="UP000287171">
    <property type="component" value="Unassembled WGS sequence"/>
</dbReference>
<evidence type="ECO:0000313" key="2">
    <source>
        <dbReference type="EMBL" id="GCE25169.1"/>
    </source>
</evidence>
<dbReference type="InterPro" id="IPR029068">
    <property type="entry name" value="Glyas_Bleomycin-R_OHBP_Dase"/>
</dbReference>
<comment type="caution">
    <text evidence="2">The sequence shown here is derived from an EMBL/GenBank/DDBJ whole genome shotgun (WGS) entry which is preliminary data.</text>
</comment>
<protein>
    <recommendedName>
        <fullName evidence="1">VOC domain-containing protein</fullName>
    </recommendedName>
</protein>
<keyword evidence="3" id="KW-1185">Reference proteome</keyword>
<gene>
    <name evidence="2" type="ORF">KDA_06530</name>
</gene>
<name>A0A402B1F6_9CHLR</name>